<feature type="compositionally biased region" description="Basic residues" evidence="2">
    <location>
        <begin position="147"/>
        <end position="157"/>
    </location>
</feature>
<dbReference type="RefSeq" id="XP_031855254.1">
    <property type="nucleotide sequence ID" value="XM_031999363.1"/>
</dbReference>
<protein>
    <submittedName>
        <fullName evidence="3">Uncharacterized protein</fullName>
    </submittedName>
</protein>
<dbReference type="AlphaFoldDB" id="A0A5E8C318"/>
<dbReference type="InterPro" id="IPR013239">
    <property type="entry name" value="RNA_polI_Rpa14"/>
</dbReference>
<feature type="region of interest" description="Disordered" evidence="2">
    <location>
        <begin position="115"/>
        <end position="170"/>
    </location>
</feature>
<sequence length="170" mass="17896">MSAATTPRIAALQPAAVYVKSATCLSNEAAAKFLAAYIETSKDLINVAANTALRSENAVAAAAAAAASSAVPSAAKNGFVDVLAAEMAQNEKIIAQLQRVERTLHNYSESATPVVFESTTTSSVTTQKISADEPADDAEISKEERKRLKKERKKAERKSKLAKNEAAAAE</sequence>
<evidence type="ECO:0000313" key="4">
    <source>
        <dbReference type="Proteomes" id="UP000398389"/>
    </source>
</evidence>
<evidence type="ECO:0000256" key="1">
    <source>
        <dbReference type="SAM" id="Coils"/>
    </source>
</evidence>
<feature type="coiled-coil region" evidence="1">
    <location>
        <begin position="83"/>
        <end position="110"/>
    </location>
</feature>
<evidence type="ECO:0000313" key="3">
    <source>
        <dbReference type="EMBL" id="VVT55555.1"/>
    </source>
</evidence>
<organism evidence="3 4">
    <name type="scientific">Magnusiomyces paraingens</name>
    <dbReference type="NCBI Taxonomy" id="2606893"/>
    <lineage>
        <taxon>Eukaryota</taxon>
        <taxon>Fungi</taxon>
        <taxon>Dikarya</taxon>
        <taxon>Ascomycota</taxon>
        <taxon>Saccharomycotina</taxon>
        <taxon>Dipodascomycetes</taxon>
        <taxon>Dipodascales</taxon>
        <taxon>Dipodascaceae</taxon>
        <taxon>Magnusiomyces</taxon>
    </lineage>
</organism>
<keyword evidence="4" id="KW-1185">Reference proteome</keyword>
<gene>
    <name evidence="3" type="ORF">SAPINGB_P004648</name>
</gene>
<name>A0A5E8C318_9ASCO</name>
<proteinExistence type="predicted"/>
<dbReference type="Pfam" id="PF08203">
    <property type="entry name" value="RNA_polI_A14"/>
    <property type="match status" value="1"/>
</dbReference>
<accession>A0A5E8C318</accession>
<evidence type="ECO:0000256" key="2">
    <source>
        <dbReference type="SAM" id="MobiDB-lite"/>
    </source>
</evidence>
<reference evidence="3 4" key="1">
    <citation type="submission" date="2019-09" db="EMBL/GenBank/DDBJ databases">
        <authorList>
            <person name="Brejova B."/>
        </authorList>
    </citation>
    <scope>NUCLEOTIDE SEQUENCE [LARGE SCALE GENOMIC DNA]</scope>
</reference>
<dbReference type="Proteomes" id="UP000398389">
    <property type="component" value="Unassembled WGS sequence"/>
</dbReference>
<dbReference type="EMBL" id="CABVLU010000003">
    <property type="protein sequence ID" value="VVT55555.1"/>
    <property type="molecule type" value="Genomic_DNA"/>
</dbReference>
<dbReference type="GeneID" id="43583463"/>
<keyword evidence="1" id="KW-0175">Coiled coil</keyword>
<feature type="compositionally biased region" description="Low complexity" evidence="2">
    <location>
        <begin position="115"/>
        <end position="126"/>
    </location>
</feature>